<sequence length="175" mass="20277">MPSNYEKLWEEHMRYEFELKDVEATMSTMTTQPFVNHIPTMTGGYGYDEVYQFYKHHFIPKIPADAEVTSISRIIGEHALVDELVLSFTHDREIDFMLPGIAATHKFVQLPHVVIVYFQNNKVHGEHIYWDQASLLAQIGLLDSNEFPVTGIEQAKKALDESSSSNEMMKRWLKK</sequence>
<proteinExistence type="predicted"/>
<organism evidence="1 2">
    <name type="scientific">Legionella israelensis</name>
    <dbReference type="NCBI Taxonomy" id="454"/>
    <lineage>
        <taxon>Bacteria</taxon>
        <taxon>Pseudomonadati</taxon>
        <taxon>Pseudomonadota</taxon>
        <taxon>Gammaproteobacteria</taxon>
        <taxon>Legionellales</taxon>
        <taxon>Legionellaceae</taxon>
        <taxon>Legionella</taxon>
    </lineage>
</organism>
<reference evidence="1 2" key="1">
    <citation type="submission" date="2019-03" db="EMBL/GenBank/DDBJ databases">
        <title>Diverse conjugative elements silence natural transformation in Legionella species.</title>
        <authorList>
            <person name="Durieux I."/>
            <person name="Ginevra C."/>
            <person name="Attaiech L."/>
            <person name="Picq K."/>
            <person name="Juan P.A."/>
            <person name="Jarraud S."/>
            <person name="Charpentier X."/>
        </authorList>
    </citation>
    <scope>NUCLEOTIDE SEQUENCE [LARGE SCALE GENOMIC DNA]</scope>
    <source>
        <strain evidence="1 2">HL-0427-4011</strain>
    </source>
</reference>
<evidence type="ECO:0000313" key="1">
    <source>
        <dbReference type="EMBL" id="QBR83021.1"/>
    </source>
</evidence>
<dbReference type="GO" id="GO:0030638">
    <property type="term" value="P:polyketide metabolic process"/>
    <property type="evidence" value="ECO:0007669"/>
    <property type="project" value="InterPro"/>
</dbReference>
<dbReference type="PANTHER" id="PTHR38436:SF3">
    <property type="entry name" value="CARBOXYMETHYLENEBUTENOLIDASE-RELATED"/>
    <property type="match status" value="1"/>
</dbReference>
<accession>A0AAX1ED42</accession>
<evidence type="ECO:0000313" key="2">
    <source>
        <dbReference type="Proteomes" id="UP000295517"/>
    </source>
</evidence>
<dbReference type="EMBL" id="CP038254">
    <property type="protein sequence ID" value="QBR83021.1"/>
    <property type="molecule type" value="Genomic_DNA"/>
</dbReference>
<dbReference type="AlphaFoldDB" id="A0AAX1ED42"/>
<dbReference type="InterPro" id="IPR009959">
    <property type="entry name" value="Cyclase_SnoaL-like"/>
</dbReference>
<dbReference type="InterPro" id="IPR032710">
    <property type="entry name" value="NTF2-like_dom_sf"/>
</dbReference>
<gene>
    <name evidence="1" type="ORF">E3983_00810</name>
</gene>
<evidence type="ECO:0008006" key="3">
    <source>
        <dbReference type="Google" id="ProtNLM"/>
    </source>
</evidence>
<dbReference type="Proteomes" id="UP000295517">
    <property type="component" value="Chromosome"/>
</dbReference>
<name>A0AAX1ED42_9GAMM</name>
<protein>
    <recommendedName>
        <fullName evidence="3">Carboxymethylenebutenolidase</fullName>
    </recommendedName>
</protein>
<dbReference type="RefSeq" id="WP_135059517.1">
    <property type="nucleotide sequence ID" value="NZ_CP038254.1"/>
</dbReference>
<dbReference type="Gene3D" id="3.10.450.50">
    <property type="match status" value="1"/>
</dbReference>
<dbReference type="SUPFAM" id="SSF54427">
    <property type="entry name" value="NTF2-like"/>
    <property type="match status" value="1"/>
</dbReference>
<dbReference type="PANTHER" id="PTHR38436">
    <property type="entry name" value="POLYKETIDE CYCLASE SNOAL-LIKE DOMAIN"/>
    <property type="match status" value="1"/>
</dbReference>